<dbReference type="RefSeq" id="WP_077572908.1">
    <property type="nucleotide sequence ID" value="NZ_MOBZ01000016.1"/>
</dbReference>
<evidence type="ECO:0000313" key="3">
    <source>
        <dbReference type="Proteomes" id="UP000283619"/>
    </source>
</evidence>
<organism evidence="2 3">
    <name type="scientific">Pseudomonas fluorescens</name>
    <dbReference type="NCBI Taxonomy" id="294"/>
    <lineage>
        <taxon>Bacteria</taxon>
        <taxon>Pseudomonadati</taxon>
        <taxon>Pseudomonadota</taxon>
        <taxon>Gammaproteobacteria</taxon>
        <taxon>Pseudomonadales</taxon>
        <taxon>Pseudomonadaceae</taxon>
        <taxon>Pseudomonas</taxon>
    </lineage>
</organism>
<dbReference type="AlphaFoldDB" id="A0A423P2F0"/>
<dbReference type="Proteomes" id="UP000283619">
    <property type="component" value="Unassembled WGS sequence"/>
</dbReference>
<gene>
    <name evidence="2" type="ORF">BK673_19410</name>
</gene>
<accession>A0A423P2F0</accession>
<evidence type="ECO:0000313" key="2">
    <source>
        <dbReference type="EMBL" id="ROO05968.1"/>
    </source>
</evidence>
<evidence type="ECO:0000256" key="1">
    <source>
        <dbReference type="SAM" id="Coils"/>
    </source>
</evidence>
<reference evidence="2 3" key="1">
    <citation type="submission" date="2016-10" db="EMBL/GenBank/DDBJ databases">
        <title>Comparative genome analysis of multiple Pseudomonas spp. focuses on biocontrol and plant growth promoting traits.</title>
        <authorList>
            <person name="Tao X.-Y."/>
            <person name="Taylor C.G."/>
        </authorList>
    </citation>
    <scope>NUCLEOTIDE SEQUENCE [LARGE SCALE GENOMIC DNA]</scope>
    <source>
        <strain evidence="2 3">36G2</strain>
    </source>
</reference>
<protein>
    <submittedName>
        <fullName evidence="2">Uncharacterized protein</fullName>
    </submittedName>
</protein>
<sequence length="131" mass="14705">MPKISAMSVTIYKKKPENNQHIKSDSQNHLALTKKTTSDDKIRIESSEEGVNTVKQPISAVELIKKQIAEIQQQLATRRAELAKTERMNMPEEEKAQRTIEIQNQISVCAGNLHALQATLIQMTLSVDTHA</sequence>
<name>A0A423P2F0_PSEFL</name>
<keyword evidence="1" id="KW-0175">Coiled coil</keyword>
<proteinExistence type="predicted"/>
<comment type="caution">
    <text evidence="2">The sequence shown here is derived from an EMBL/GenBank/DDBJ whole genome shotgun (WGS) entry which is preliminary data.</text>
</comment>
<dbReference type="EMBL" id="MOBZ01000016">
    <property type="protein sequence ID" value="ROO05968.1"/>
    <property type="molecule type" value="Genomic_DNA"/>
</dbReference>
<feature type="coiled-coil region" evidence="1">
    <location>
        <begin position="61"/>
        <end position="88"/>
    </location>
</feature>